<proteinExistence type="predicted"/>
<evidence type="ECO:0000256" key="1">
    <source>
        <dbReference type="SAM" id="MobiDB-lite"/>
    </source>
</evidence>
<evidence type="ECO:0000313" key="4">
    <source>
        <dbReference type="Proteomes" id="UP000533080"/>
    </source>
</evidence>
<keyword evidence="2" id="KW-0732">Signal</keyword>
<sequence>MERRHPMRALGLAVVLSMAGVPVAAEAASLRCGQALVADGALKTEVLAKCGEPAAKSFRTVTDSAGSVTPDRNTGGVTTERRSVTREYEEWTYNFGPRRFMQVVTFENGRLIDVQSAGYGSE</sequence>
<organism evidence="3 4">
    <name type="scientific">Myxococcus xanthus</name>
    <dbReference type="NCBI Taxonomy" id="34"/>
    <lineage>
        <taxon>Bacteria</taxon>
        <taxon>Pseudomonadati</taxon>
        <taxon>Myxococcota</taxon>
        <taxon>Myxococcia</taxon>
        <taxon>Myxococcales</taxon>
        <taxon>Cystobacterineae</taxon>
        <taxon>Myxococcaceae</taxon>
        <taxon>Myxococcus</taxon>
    </lineage>
</organism>
<feature type="signal peptide" evidence="2">
    <location>
        <begin position="1"/>
        <end position="27"/>
    </location>
</feature>
<dbReference type="InterPro" id="IPR021268">
    <property type="entry name" value="DUF2845"/>
</dbReference>
<feature type="chain" id="PRO_5043848585" evidence="2">
    <location>
        <begin position="28"/>
        <end position="122"/>
    </location>
</feature>
<accession>A0A7Y4N7H3</accession>
<evidence type="ECO:0000256" key="2">
    <source>
        <dbReference type="SAM" id="SignalP"/>
    </source>
</evidence>
<gene>
    <name evidence="3" type="ORF">HNV28_30740</name>
</gene>
<dbReference type="Proteomes" id="UP000533080">
    <property type="component" value="Unassembled WGS sequence"/>
</dbReference>
<dbReference type="AlphaFoldDB" id="A0A7Y4N7H3"/>
<protein>
    <submittedName>
        <fullName evidence="3">DUF2845 domain-containing protein</fullName>
    </submittedName>
</protein>
<name>A0A7Y4N7H3_MYXXA</name>
<feature type="region of interest" description="Disordered" evidence="1">
    <location>
        <begin position="61"/>
        <end position="81"/>
    </location>
</feature>
<dbReference type="EMBL" id="JABFNT010000138">
    <property type="protein sequence ID" value="NOJ82643.1"/>
    <property type="molecule type" value="Genomic_DNA"/>
</dbReference>
<dbReference type="Pfam" id="PF11006">
    <property type="entry name" value="DUF2845"/>
    <property type="match status" value="1"/>
</dbReference>
<evidence type="ECO:0000313" key="3">
    <source>
        <dbReference type="EMBL" id="NOJ82643.1"/>
    </source>
</evidence>
<feature type="compositionally biased region" description="Polar residues" evidence="1">
    <location>
        <begin position="61"/>
        <end position="77"/>
    </location>
</feature>
<reference evidence="3 4" key="1">
    <citation type="submission" date="2020-05" db="EMBL/GenBank/DDBJ databases">
        <authorList>
            <person name="Whitworth D."/>
        </authorList>
    </citation>
    <scope>NUCLEOTIDE SEQUENCE [LARGE SCALE GENOMIC DNA]</scope>
    <source>
        <strain evidence="3 4">AM005</strain>
    </source>
</reference>
<comment type="caution">
    <text evidence="3">The sequence shown here is derived from an EMBL/GenBank/DDBJ whole genome shotgun (WGS) entry which is preliminary data.</text>
</comment>